<reference evidence="3 4" key="1">
    <citation type="submission" date="2008-07" db="EMBL/GenBank/DDBJ databases">
        <authorList>
            <person name="El-Sayed N."/>
            <person name="Caler E."/>
            <person name="Inman J."/>
            <person name="Amedeo P."/>
            <person name="Hass B."/>
            <person name="Wortman J."/>
        </authorList>
    </citation>
    <scope>NUCLEOTIDE SEQUENCE [LARGE SCALE GENOMIC DNA]</scope>
    <source>
        <strain evidence="4">ATCC 50983 / TXsc</strain>
    </source>
</reference>
<protein>
    <submittedName>
        <fullName evidence="3">Uncharacterized protein</fullName>
    </submittedName>
</protein>
<evidence type="ECO:0000256" key="2">
    <source>
        <dbReference type="SAM" id="SignalP"/>
    </source>
</evidence>
<organism evidence="4">
    <name type="scientific">Perkinsus marinus (strain ATCC 50983 / TXsc)</name>
    <dbReference type="NCBI Taxonomy" id="423536"/>
    <lineage>
        <taxon>Eukaryota</taxon>
        <taxon>Sar</taxon>
        <taxon>Alveolata</taxon>
        <taxon>Perkinsozoa</taxon>
        <taxon>Perkinsea</taxon>
        <taxon>Perkinsida</taxon>
        <taxon>Perkinsidae</taxon>
        <taxon>Perkinsus</taxon>
    </lineage>
</organism>
<feature type="chain" id="PRO_5013356771" evidence="2">
    <location>
        <begin position="16"/>
        <end position="289"/>
    </location>
</feature>
<dbReference type="RefSeq" id="XP_002777308.1">
    <property type="nucleotide sequence ID" value="XM_002777262.1"/>
</dbReference>
<dbReference type="AlphaFoldDB" id="C5L2B2"/>
<accession>C5L2B2</accession>
<dbReference type="InParanoid" id="C5L2B2"/>
<feature type="region of interest" description="Disordered" evidence="1">
    <location>
        <begin position="164"/>
        <end position="199"/>
    </location>
</feature>
<dbReference type="Proteomes" id="UP000007800">
    <property type="component" value="Unassembled WGS sequence"/>
</dbReference>
<name>C5L2B2_PERM5</name>
<gene>
    <name evidence="3" type="ORF">Pmar_PMAR024148</name>
</gene>
<evidence type="ECO:0000313" key="4">
    <source>
        <dbReference type="Proteomes" id="UP000007800"/>
    </source>
</evidence>
<feature type="signal peptide" evidence="2">
    <location>
        <begin position="1"/>
        <end position="15"/>
    </location>
</feature>
<proteinExistence type="predicted"/>
<sequence>MRVVVLAAIARGVVGFSNTVSEDTLPTGNYCEEMCTQTAGCDQSYCKDNGLCFGLYHKGESKCYQPGGEATDCDDSALEPVQCAEYPVTTCDDVCSSIEGCKESKWGTYCKTWQDPPVCFGIIVKEDGSLCFNPIDEECVGEPYQCEIAPIETTVIPETTIEPTDVPETTVKPTDLPETTVEPTDVPETTAEPVDYPTNEDLAGDWCGETPLGPIKVTPEVSGAVTLFVGGQTFTAEYYLDGYEIVFTNPDEALAALLDELDSSLYALYTEEGVYVELVNVFTTTITRC</sequence>
<feature type="compositionally biased region" description="Low complexity" evidence="1">
    <location>
        <begin position="177"/>
        <end position="194"/>
    </location>
</feature>
<keyword evidence="2" id="KW-0732">Signal</keyword>
<dbReference type="GeneID" id="9065295"/>
<dbReference type="EMBL" id="GG678581">
    <property type="protein sequence ID" value="EER09124.1"/>
    <property type="molecule type" value="Genomic_DNA"/>
</dbReference>
<keyword evidence="4" id="KW-1185">Reference proteome</keyword>
<evidence type="ECO:0000256" key="1">
    <source>
        <dbReference type="SAM" id="MobiDB-lite"/>
    </source>
</evidence>
<evidence type="ECO:0000313" key="3">
    <source>
        <dbReference type="EMBL" id="EER09124.1"/>
    </source>
</evidence>